<sequence length="910" mass="97212">MDATGTANDASGKRPGNPRVLGVSDPPVPAGDGSGRAGSPRQLSDYRPVSEVGDQAQTPAKATGTRIDKDTEDPFKPRTRVTIRSPERFHTRERAHSLSEITKRLNKEVSIISLTECEEDSPKQTGKRKRVESQDPDRNKKDNVDTEVEDLANKIKKINAMAKAAMIPEDLKKAIADTTRALNKLQSANKSRIKGVKDASGDQLKEEGNCKIEHKVCPICGNNTEKTDAGTQTYNEKDINEDILADQIKNCKDLNTFTELTKLKWPEKAFLRTCVEKVLTLTEIYLQRRNLRQLVSVPNLGIGGRNGLWQARVHATDDRSAHDYRAVMIGVEARRRTRYRPYPPTLLQGPPRNPVERPLDRIRVLSQGDRTGGKGPALASSMGLERRLVGRGGNTKPPTGQGSATRTSSSAEGPHDGGARGQGTREESQQPRRRVQDWAPRTREATSVARGSFLGVSSLGRRPLDKELNTYVVSGIVDRVKTKAIPRCAISAPSRPTLLNCLGDTSVSSAAANFGEVGGPGLVKSTHTTSTWCPLGPLVASAAKGANGVCGVLGAPGAGVEAVVERAATSSSSDDREDRLVGPQAAGFLLTTGERVVGRRFGRSNKIIMMDSSIMENNVTAPGDLGAPGAGAGELLAAGFREPRGLSLALETHSGHLLVLLPGIRSTSPASYCQKRASLRCGLLRRISAKSASWVRSNAHTPPPRGAPWDPWWPRLRRVLTVCVVGVREMSIKINMTDTRKDKGVTAPGELGAPGAGVGVVAERATPMSSSDDREDPAVDHQAAGILAVTGEGRGDPPSEAVPGPTGLAASRTNRAPVVRLQRLSAGLEGSVSAGYLDQAMDLSDGEESDTSRVSAVSVASSIRSSASAGRGRKRGRPPTTGEYEGLLEAKRKLIELELPRAPPPGRRGT</sequence>
<feature type="compositionally biased region" description="Basic and acidic residues" evidence="1">
    <location>
        <begin position="413"/>
        <end position="444"/>
    </location>
</feature>
<evidence type="ECO:0000313" key="3">
    <source>
        <dbReference type="Proteomes" id="UP000076502"/>
    </source>
</evidence>
<dbReference type="Proteomes" id="UP000076502">
    <property type="component" value="Unassembled WGS sequence"/>
</dbReference>
<feature type="region of interest" description="Disordered" evidence="1">
    <location>
        <begin position="1"/>
        <end position="97"/>
    </location>
</feature>
<feature type="compositionally biased region" description="Polar residues" evidence="1">
    <location>
        <begin position="396"/>
        <end position="411"/>
    </location>
</feature>
<accession>A0A154PSL8</accession>
<feature type="compositionally biased region" description="Basic and acidic residues" evidence="1">
    <location>
        <begin position="85"/>
        <end position="97"/>
    </location>
</feature>
<proteinExistence type="predicted"/>
<organism evidence="2 3">
    <name type="scientific">Dufourea novaeangliae</name>
    <name type="common">Sweat bee</name>
    <dbReference type="NCBI Taxonomy" id="178035"/>
    <lineage>
        <taxon>Eukaryota</taxon>
        <taxon>Metazoa</taxon>
        <taxon>Ecdysozoa</taxon>
        <taxon>Arthropoda</taxon>
        <taxon>Hexapoda</taxon>
        <taxon>Insecta</taxon>
        <taxon>Pterygota</taxon>
        <taxon>Neoptera</taxon>
        <taxon>Endopterygota</taxon>
        <taxon>Hymenoptera</taxon>
        <taxon>Apocrita</taxon>
        <taxon>Aculeata</taxon>
        <taxon>Apoidea</taxon>
        <taxon>Anthophila</taxon>
        <taxon>Halictidae</taxon>
        <taxon>Rophitinae</taxon>
        <taxon>Dufourea</taxon>
    </lineage>
</organism>
<protein>
    <submittedName>
        <fullName evidence="2">Uncharacterized protein</fullName>
    </submittedName>
</protein>
<name>A0A154PSL8_DUFNO</name>
<gene>
    <name evidence="2" type="ORF">WN55_06975</name>
</gene>
<dbReference type="AlphaFoldDB" id="A0A154PSL8"/>
<reference evidence="2 3" key="1">
    <citation type="submission" date="2015-07" db="EMBL/GenBank/DDBJ databases">
        <title>The genome of Dufourea novaeangliae.</title>
        <authorList>
            <person name="Pan H."/>
            <person name="Kapheim K."/>
        </authorList>
    </citation>
    <scope>NUCLEOTIDE SEQUENCE [LARGE SCALE GENOMIC DNA]</scope>
    <source>
        <strain evidence="2">0120121106</strain>
        <tissue evidence="2">Whole body</tissue>
    </source>
</reference>
<keyword evidence="3" id="KW-1185">Reference proteome</keyword>
<evidence type="ECO:0000313" key="2">
    <source>
        <dbReference type="EMBL" id="KZC14314.1"/>
    </source>
</evidence>
<feature type="compositionally biased region" description="Basic and acidic residues" evidence="1">
    <location>
        <begin position="66"/>
        <end position="76"/>
    </location>
</feature>
<feature type="region of interest" description="Disordered" evidence="1">
    <location>
        <begin position="789"/>
        <end position="814"/>
    </location>
</feature>
<feature type="region of interest" description="Disordered" evidence="1">
    <location>
        <begin position="116"/>
        <end position="145"/>
    </location>
</feature>
<evidence type="ECO:0000256" key="1">
    <source>
        <dbReference type="SAM" id="MobiDB-lite"/>
    </source>
</evidence>
<feature type="region of interest" description="Disordered" evidence="1">
    <location>
        <begin position="862"/>
        <end position="886"/>
    </location>
</feature>
<feature type="compositionally biased region" description="Basic and acidic residues" evidence="1">
    <location>
        <begin position="131"/>
        <end position="144"/>
    </location>
</feature>
<dbReference type="EMBL" id="KQ435065">
    <property type="protein sequence ID" value="KZC14314.1"/>
    <property type="molecule type" value="Genomic_DNA"/>
</dbReference>
<feature type="region of interest" description="Disordered" evidence="1">
    <location>
        <begin position="364"/>
        <end position="445"/>
    </location>
</feature>
<dbReference type="STRING" id="178035.A0A154PSL8"/>